<protein>
    <submittedName>
        <fullName evidence="1">P27 family phage terminase small subunit</fullName>
    </submittedName>
</protein>
<dbReference type="InterPro" id="IPR006448">
    <property type="entry name" value="Phage_term_ssu_P27"/>
</dbReference>
<dbReference type="EMBL" id="JBELOE010000265">
    <property type="protein sequence ID" value="MER2493377.1"/>
    <property type="molecule type" value="Genomic_DNA"/>
</dbReference>
<reference evidence="1 2" key="1">
    <citation type="submission" date="2024-06" db="EMBL/GenBank/DDBJ databases">
        <authorList>
            <person name="Chen R.Y."/>
        </authorList>
    </citation>
    <scope>NUCLEOTIDE SEQUENCE [LARGE SCALE GENOMIC DNA]</scope>
    <source>
        <strain evidence="1 2">D2</strain>
    </source>
</reference>
<dbReference type="Pfam" id="PF05119">
    <property type="entry name" value="Terminase_4"/>
    <property type="match status" value="1"/>
</dbReference>
<keyword evidence="2" id="KW-1185">Reference proteome</keyword>
<evidence type="ECO:0000313" key="2">
    <source>
        <dbReference type="Proteomes" id="UP001467690"/>
    </source>
</evidence>
<comment type="caution">
    <text evidence="1">The sequence shown here is derived from an EMBL/GenBank/DDBJ whole genome shotgun (WGS) entry which is preliminary data.</text>
</comment>
<dbReference type="RefSeq" id="WP_143872526.1">
    <property type="nucleotide sequence ID" value="NZ_CP041660.1"/>
</dbReference>
<organism evidence="1 2">
    <name type="scientific">Catenovulum sediminis</name>
    <dbReference type="NCBI Taxonomy" id="1740262"/>
    <lineage>
        <taxon>Bacteria</taxon>
        <taxon>Pseudomonadati</taxon>
        <taxon>Pseudomonadota</taxon>
        <taxon>Gammaproteobacteria</taxon>
        <taxon>Alteromonadales</taxon>
        <taxon>Alteromonadaceae</taxon>
        <taxon>Catenovulum</taxon>
    </lineage>
</organism>
<evidence type="ECO:0000313" key="1">
    <source>
        <dbReference type="EMBL" id="MER2493377.1"/>
    </source>
</evidence>
<name>A0ABV1RKU5_9ALTE</name>
<gene>
    <name evidence="1" type="ORF">ABS311_15985</name>
</gene>
<accession>A0ABV1RKU5</accession>
<proteinExistence type="predicted"/>
<sequence>MAGGRPRKPDAIKAASGTLRADRKIDEMKSTEGIAPYSHTELADEKVVYSKLSEMFQHAGIAGREDSIALRQLANAFVQWHKTKKMVDDMGEFYETTSTSGHKIIKENPAAKALRDWDKRLSEHLAKFGATPAARSSIAKMNSETDAATMLLDMFSNKFQNTGKQNDMFSVTATLPAERAIN</sequence>
<dbReference type="Proteomes" id="UP001467690">
    <property type="component" value="Unassembled WGS sequence"/>
</dbReference>